<evidence type="ECO:0000256" key="2">
    <source>
        <dbReference type="SAM" id="MobiDB-lite"/>
    </source>
</evidence>
<dbReference type="InterPro" id="IPR027417">
    <property type="entry name" value="P-loop_NTPase"/>
</dbReference>
<protein>
    <submittedName>
        <fullName evidence="4">NACHT domain-containing protein</fullName>
    </submittedName>
</protein>
<feature type="compositionally biased region" description="Polar residues" evidence="2">
    <location>
        <begin position="1"/>
        <end position="13"/>
    </location>
</feature>
<dbReference type="Pfam" id="PF24883">
    <property type="entry name" value="NPHP3_N"/>
    <property type="match status" value="1"/>
</dbReference>
<dbReference type="InterPro" id="IPR056884">
    <property type="entry name" value="NPHP3-like_N"/>
</dbReference>
<sequence>MAVSTSDSPTSNGIKGHVNGVHGTSMSSPLSKHRARPTSTSYTSVHRVTSSHSTSMTRPHHGNHRYSFVEDTTAALRRKTASDLGAGVFQSIEETSFIKLVELIRQERLTSLPHKGSQWDTVLIRALYFAERLHGFESAVQGLATGVTVAAQLGYGHARLLLELGPENSRALDAAFGLFYKCALTVSSLLDQSELLGVTNDNKEQLCMMYTDLLTLVVEAAVKFYRAVHDNSAQGTSIDLYEAFGGTIETFRHRRRKIVDGIWSYYIDFEGIDEEHLSISALERWLAPQDRVLEMLGTEHTAYADQQAEYTCLWFQDELTSFVKSTNEVLLINGPAGSGKTTLAGSMLDRLQRPIARKSYSTLFCFVGSSPAQATTLQVVKTLLYQLLSSRVGNMTVYRALVHAHETAAQTADPKAYEDYLWQALTEALQHPQDREHDTILVVDGLDELAAGPSAGQALLERLSKTVGRAKRVKMIALSQKLALPAGARGTTRALKPEDTRADMHAVALKSLAHCRHFTSKPGHEQETLLANIIAKTNGHFTTLYLTCELLATEKTPEAFGKTLQQAASSIPVPELITRLFANQPLPPEAALLLTWVATAARPLTYEELQCLFDIDPEKATRTERHVNVHHLAHTLRPLFFVHHDVVRFRDNIIRDTVQQLSDNAKLPIHIKHRPLDLVLRGLTYAKINLQQGEPSLDNSDRELPARLFSRLPFLEYVVRYSMYHLGQTPIAPTGTKEPKPSPELQKVFPESTLLPILEWICWDEQFPGAQEVDLHLLAGRLRKSIFKENHPTVLQSYINVAMYYEPMGNDREAARFYYLATNCSQKVLGAYHPVTVETANRYLILTEAMVTTSRTEIMTQRETVLLLLISAYERQFGVNADIVLQTRQLLAEFYNSIHEEQRAEDILRVVYDATVDEHGHDSAQVRDIGNHLRVQLGRGSKGEELKQYERGLLIDYEDEEQDNEEITIDRVRALLLQAERYASENRSLEAEQTYADLWQQLSKRCRTSTSSEWHVAKIDTVNAYSQFLKTQKRETETAAILTGLSEEYRHHELSFSEAIASRLVTSAQTLRSVGQYSAALAIFKQAASYYSSTNRQQTSSARQLEEEIAVTSTQTLQSAAASASSSEQTSHVSEASTRSAFYSRVCDTSKSLDQQTLALAVQLTSQYMVQRKYEEAVAIIESTLRRTWSSFLATSLHHVKLSATHLEQSLYLVEQLAECYRQQRLFEKVEDVYLRLFYAALSSPQQHKDLLIKAKTNLIAHYDKYGYPDKSIAILQELVAAYRKAYSPTHDLTIDTLHELGSRCRSHARTHPYWIDYYQQISTSLNKDSSVCHERSLEATILVSQSYYEERRYNEAQTAFAILWNTYIHRDKAKQIKQFSDAHFVEQLFDRYYQSLEATQATWETLYQLSKQHRETSQAVFGAQSEIAFAATMALARITQMSENHTEEAIAHFEAASASRSASSKSASSSAETRELRQAITTLYKRRITSQASVSSETIEKAAAMYQEQFVESRNAYGYHNEATLNSLHEFAQLQCRAQKSEVALRELQTAIVEINTKTSSSEAMLESAQSIGKTFQACGLTQQCRELAQELHFQLIAKEKRKTSQWSFDLTSASSASLVFLAALEYGNRRDLSLTFSQILSDLVVERVYYENFQRVMKARSRLDKILIAAAPLRWFLIQREQTILVQSLEQQAVQLFIQRDTADLQLLSKDSPRIFIISILDHLKTRRNADFIRAVIIAANRTVAKLIDQNKFAEAHDVSYIAFIYAQHHKGYHGPRQISRGFELASYLDGRGENRCPDPALRKKLLELSNHIVREILKICGEQKINVARIALPELNELIALLGEQTDYETLISLLNTLWNTREGQKTWPSQVLVNVGQRLISARYLAGQHIKALRLCEDVAYNLKKTHGARHPATLDTYGLLAHLYTSVGLSYQQAGEKDKAAAGLAADYFKKAIFVHEDILRSLVSGPGQHTASNVDEDDDDFTAASILRQHGVVIDEDSDGRADELDLDKGALVQVHLRLLKYAYQRLGSWPKPYSTYERLNADLFAAYGKQLAGQEGVEKWSTKGFGAGKAESNDGVFVGVGDWEILPESMRVPLKNANEGS</sequence>
<gene>
    <name evidence="4" type="ORF">Tdes44962_MAKER06118</name>
</gene>
<dbReference type="Proteomes" id="UP001138500">
    <property type="component" value="Unassembled WGS sequence"/>
</dbReference>
<comment type="caution">
    <text evidence="4">The sequence shown here is derived from an EMBL/GenBank/DDBJ whole genome shotgun (WGS) entry which is preliminary data.</text>
</comment>
<evidence type="ECO:0000313" key="4">
    <source>
        <dbReference type="EMBL" id="KAH9809510.1"/>
    </source>
</evidence>
<name>A0A9W7SIM1_9PEZI</name>
<accession>A0A9W7SIM1</accession>
<reference evidence="4 5" key="1">
    <citation type="journal article" date="2018" name="IMA Fungus">
        <title>IMA Genome-F 10: Nine draft genome sequences of Claviceps purpurea s.lat., including C. arundinis, C. humidiphila, and C. cf. spartinae, pseudomolecules for the pitch canker pathogen Fusarium circinatum, draft genome of Davidsoniella eucalypti, Grosmannia galeiformis, Quambalaria eucalypti, and Teratosphaeria destructans.</title>
        <authorList>
            <person name="Wingfield B.D."/>
            <person name="Liu M."/>
            <person name="Nguyen H.D."/>
            <person name="Lane F.A."/>
            <person name="Morgan S.W."/>
            <person name="De Vos L."/>
            <person name="Wilken P.M."/>
            <person name="Duong T.A."/>
            <person name="Aylward J."/>
            <person name="Coetzee M.P."/>
            <person name="Dadej K."/>
            <person name="De Beer Z.W."/>
            <person name="Findlay W."/>
            <person name="Havenga M."/>
            <person name="Kolarik M."/>
            <person name="Menzies J.G."/>
            <person name="Naidoo K."/>
            <person name="Pochopski O."/>
            <person name="Shoukouhi P."/>
            <person name="Santana Q.C."/>
            <person name="Seifert K.A."/>
            <person name="Soal N."/>
            <person name="Steenkamp E.T."/>
            <person name="Tatham C.T."/>
            <person name="van der Nest M.A."/>
            <person name="Wingfield M.J."/>
        </authorList>
    </citation>
    <scope>NUCLEOTIDE SEQUENCE [LARGE SCALE GENOMIC DNA]</scope>
    <source>
        <strain evidence="4">CMW44962</strain>
    </source>
</reference>
<dbReference type="PANTHER" id="PTHR10039">
    <property type="entry name" value="AMELOGENIN"/>
    <property type="match status" value="1"/>
</dbReference>
<dbReference type="InterPro" id="IPR007111">
    <property type="entry name" value="NACHT_NTPase"/>
</dbReference>
<evidence type="ECO:0000313" key="5">
    <source>
        <dbReference type="Proteomes" id="UP001138500"/>
    </source>
</evidence>
<organism evidence="4 5">
    <name type="scientific">Teratosphaeria destructans</name>
    <dbReference type="NCBI Taxonomy" id="418781"/>
    <lineage>
        <taxon>Eukaryota</taxon>
        <taxon>Fungi</taxon>
        <taxon>Dikarya</taxon>
        <taxon>Ascomycota</taxon>
        <taxon>Pezizomycotina</taxon>
        <taxon>Dothideomycetes</taxon>
        <taxon>Dothideomycetidae</taxon>
        <taxon>Mycosphaerellales</taxon>
        <taxon>Teratosphaeriaceae</taxon>
        <taxon>Teratosphaeria</taxon>
    </lineage>
</organism>
<dbReference type="Gene3D" id="1.25.40.10">
    <property type="entry name" value="Tetratricopeptide repeat domain"/>
    <property type="match status" value="2"/>
</dbReference>
<feature type="domain" description="NACHT" evidence="3">
    <location>
        <begin position="328"/>
        <end position="449"/>
    </location>
</feature>
<dbReference type="InterPro" id="IPR011990">
    <property type="entry name" value="TPR-like_helical_dom_sf"/>
</dbReference>
<feature type="region of interest" description="Disordered" evidence="2">
    <location>
        <begin position="1"/>
        <end position="64"/>
    </location>
</feature>
<keyword evidence="1" id="KW-0677">Repeat</keyword>
<dbReference type="EMBL" id="RIBY02002556">
    <property type="protein sequence ID" value="KAH9809510.1"/>
    <property type="molecule type" value="Genomic_DNA"/>
</dbReference>
<proteinExistence type="predicted"/>
<dbReference type="Gene3D" id="3.40.50.300">
    <property type="entry name" value="P-loop containing nucleotide triphosphate hydrolases"/>
    <property type="match status" value="1"/>
</dbReference>
<reference evidence="4 5" key="2">
    <citation type="journal article" date="2021" name="Curr. Genet.">
        <title>Genetic response to nitrogen starvation in the aggressive Eucalyptus foliar pathogen Teratosphaeria destructans.</title>
        <authorList>
            <person name="Havenga M."/>
            <person name="Wingfield B.D."/>
            <person name="Wingfield M.J."/>
            <person name="Dreyer L.L."/>
            <person name="Roets F."/>
            <person name="Aylward J."/>
        </authorList>
    </citation>
    <scope>NUCLEOTIDE SEQUENCE [LARGE SCALE GENOMIC DNA]</scope>
    <source>
        <strain evidence="4">CMW44962</strain>
    </source>
</reference>
<evidence type="ECO:0000259" key="3">
    <source>
        <dbReference type="PROSITE" id="PS50837"/>
    </source>
</evidence>
<keyword evidence="5" id="KW-1185">Reference proteome</keyword>
<dbReference type="OrthoDB" id="2546325at2759"/>
<dbReference type="SUPFAM" id="SSF52540">
    <property type="entry name" value="P-loop containing nucleoside triphosphate hydrolases"/>
    <property type="match status" value="1"/>
</dbReference>
<feature type="compositionally biased region" description="Low complexity" evidence="2">
    <location>
        <begin position="38"/>
        <end position="57"/>
    </location>
</feature>
<evidence type="ECO:0000256" key="1">
    <source>
        <dbReference type="ARBA" id="ARBA00022737"/>
    </source>
</evidence>
<dbReference type="PROSITE" id="PS50837">
    <property type="entry name" value="NACHT"/>
    <property type="match status" value="1"/>
</dbReference>
<dbReference type="PANTHER" id="PTHR10039:SF9">
    <property type="entry name" value="NACHT DOMAIN PROTEIN (AFU_ORTHOLOGUE AFUA_2G01760)"/>
    <property type="match status" value="1"/>
</dbReference>